<evidence type="ECO:0000256" key="1">
    <source>
        <dbReference type="SAM" id="MobiDB-lite"/>
    </source>
</evidence>
<feature type="compositionally biased region" description="Low complexity" evidence="1">
    <location>
        <begin position="377"/>
        <end position="389"/>
    </location>
</feature>
<organism evidence="2 3">
    <name type="scientific">Exophiala mesophila</name>
    <name type="common">Black yeast-like fungus</name>
    <dbReference type="NCBI Taxonomy" id="212818"/>
    <lineage>
        <taxon>Eukaryota</taxon>
        <taxon>Fungi</taxon>
        <taxon>Dikarya</taxon>
        <taxon>Ascomycota</taxon>
        <taxon>Pezizomycotina</taxon>
        <taxon>Eurotiomycetes</taxon>
        <taxon>Chaetothyriomycetidae</taxon>
        <taxon>Chaetothyriales</taxon>
        <taxon>Herpotrichiellaceae</taxon>
        <taxon>Exophiala</taxon>
    </lineage>
</organism>
<gene>
    <name evidence="2" type="ORF">B0A52_07662</name>
</gene>
<dbReference type="AlphaFoldDB" id="A0A438MYF7"/>
<evidence type="ECO:0000313" key="2">
    <source>
        <dbReference type="EMBL" id="RVX68776.1"/>
    </source>
</evidence>
<proteinExistence type="predicted"/>
<dbReference type="Proteomes" id="UP000288859">
    <property type="component" value="Unassembled WGS sequence"/>
</dbReference>
<dbReference type="EMBL" id="NAJM01000035">
    <property type="protein sequence ID" value="RVX68776.1"/>
    <property type="molecule type" value="Genomic_DNA"/>
</dbReference>
<feature type="region of interest" description="Disordered" evidence="1">
    <location>
        <begin position="370"/>
        <end position="390"/>
    </location>
</feature>
<sequence>MVVCRRDHGSCSCTSTSFSRPLTETILLAAGPHLIRWSTLVFYGAFLRQLEPVGRSTTRGMVIKEYAQVRSHLRRVDVGKAWKEYITASKSRSVSSSSSHMDFEILKKRRQMRKWRAFVHKIGLRKRKVSCLDTETPRSEMGMTVIRPKTLVEMFESVANRLRVSQAMLEMAFLQYASHVETVLKCPELGHRPMEEGWMIAVTAQGLARNADYEALGRRILTDIEGLPPSKATQPCEETESKHHVSSLAMLQRAWRSAGGGNDDTLGDNRLDNSVNPAGQSIRTNILGEQLDLILRAIRACRSHYFDSFQYTEPQKVQCPCRPTQLEECDLCSSSTGSSSDSDKFRSTKFFKHRRQSQLYRDKGKEPVRKWGGGRVATGDAGDAGAAGAPSVRGSMVKYILHSRVYSEHFNPFVRRKGCFEFVHERAFEDWETLLHQET</sequence>
<comment type="caution">
    <text evidence="2">The sequence shown here is derived from an EMBL/GenBank/DDBJ whole genome shotgun (WGS) entry which is preliminary data.</text>
</comment>
<evidence type="ECO:0000313" key="3">
    <source>
        <dbReference type="Proteomes" id="UP000288859"/>
    </source>
</evidence>
<protein>
    <submittedName>
        <fullName evidence="2">Uncharacterized protein</fullName>
    </submittedName>
</protein>
<name>A0A438MYF7_EXOME</name>
<accession>A0A438MYF7</accession>
<reference evidence="2 3" key="1">
    <citation type="submission" date="2017-03" db="EMBL/GenBank/DDBJ databases">
        <title>Genomes of endolithic fungi from Antarctica.</title>
        <authorList>
            <person name="Coleine C."/>
            <person name="Masonjones S."/>
            <person name="Stajich J.E."/>
        </authorList>
    </citation>
    <scope>NUCLEOTIDE SEQUENCE [LARGE SCALE GENOMIC DNA]</scope>
    <source>
        <strain evidence="2 3">CCFEE 6314</strain>
    </source>
</reference>